<dbReference type="Proteomes" id="UP001062165">
    <property type="component" value="Chromosome"/>
</dbReference>
<dbReference type="InterPro" id="IPR001962">
    <property type="entry name" value="Asn_synthase"/>
</dbReference>
<accession>A0ABY6D419</accession>
<evidence type="ECO:0000259" key="1">
    <source>
        <dbReference type="Pfam" id="PF00733"/>
    </source>
</evidence>
<reference evidence="2" key="1">
    <citation type="submission" date="2022-10" db="EMBL/GenBank/DDBJ databases">
        <title>Comparative genomics and taxonomic characterization of three novel marine species of genus Reichenbachiella exhibiting antioxidant and polysaccharide degradation activities.</title>
        <authorList>
            <person name="Muhammad N."/>
            <person name="Lee Y.-J."/>
            <person name="Ko J."/>
            <person name="Kim S.-G."/>
        </authorList>
    </citation>
    <scope>NUCLEOTIDE SEQUENCE</scope>
    <source>
        <strain evidence="2">Wsw4-B4</strain>
    </source>
</reference>
<name>A0ABY6D419_9BACT</name>
<sequence>MLNQQIDITDLRNRFIYQLKVDCQGEQEIGLFMSGGIDSCAVLFGLLRLKKRVTVYSFSLPGKLSTDFKTSEKISRKLNCNFVGIELWAEVNLDLIKELMTKYECKKKTYIECLYPFLASMPYVKEKVILTGYESDDHFLLNKEALIHYKKTLELNQEYRRSIFKDYSTDQFEKLKQIGLAFEKRIKSPYCSKPIYDYFYDKTWYEINRPKIKFPLIKMFDEMESINELFYHANLQMGDSRLREHFAVLLNSSVNKNKRTRMMDVYRDMYNQYHSI</sequence>
<gene>
    <name evidence="2" type="ORF">N7E81_07235</name>
</gene>
<keyword evidence="3" id="KW-1185">Reference proteome</keyword>
<dbReference type="SUPFAM" id="SSF52402">
    <property type="entry name" value="Adenine nucleotide alpha hydrolases-like"/>
    <property type="match status" value="1"/>
</dbReference>
<protein>
    <submittedName>
        <fullName evidence="2">Asparagine synthase-related protein</fullName>
    </submittedName>
</protein>
<organism evidence="2 3">
    <name type="scientific">Reichenbachiella carrageenanivorans</name>
    <dbReference type="NCBI Taxonomy" id="2979869"/>
    <lineage>
        <taxon>Bacteria</taxon>
        <taxon>Pseudomonadati</taxon>
        <taxon>Bacteroidota</taxon>
        <taxon>Cytophagia</taxon>
        <taxon>Cytophagales</taxon>
        <taxon>Reichenbachiellaceae</taxon>
        <taxon>Reichenbachiella</taxon>
    </lineage>
</organism>
<dbReference type="Gene3D" id="3.40.50.620">
    <property type="entry name" value="HUPs"/>
    <property type="match status" value="1"/>
</dbReference>
<proteinExistence type="predicted"/>
<dbReference type="RefSeq" id="WP_263052621.1">
    <property type="nucleotide sequence ID" value="NZ_CP106735.1"/>
</dbReference>
<evidence type="ECO:0000313" key="3">
    <source>
        <dbReference type="Proteomes" id="UP001062165"/>
    </source>
</evidence>
<dbReference type="Pfam" id="PF00733">
    <property type="entry name" value="Asn_synthase"/>
    <property type="match status" value="1"/>
</dbReference>
<dbReference type="InterPro" id="IPR014729">
    <property type="entry name" value="Rossmann-like_a/b/a_fold"/>
</dbReference>
<dbReference type="EMBL" id="CP106735">
    <property type="protein sequence ID" value="UXX80892.1"/>
    <property type="molecule type" value="Genomic_DNA"/>
</dbReference>
<feature type="domain" description="Asparagine synthetase" evidence="1">
    <location>
        <begin position="20"/>
        <end position="139"/>
    </location>
</feature>
<evidence type="ECO:0000313" key="2">
    <source>
        <dbReference type="EMBL" id="UXX80892.1"/>
    </source>
</evidence>